<proteinExistence type="predicted"/>
<gene>
    <name evidence="2" type="ORF">F5147DRAFT_359895</name>
</gene>
<dbReference type="GeneID" id="64691641"/>
<evidence type="ECO:0000256" key="1">
    <source>
        <dbReference type="SAM" id="MobiDB-lite"/>
    </source>
</evidence>
<sequence>MSFFSSLRGLFKISHKYQTRVEWSGATESPDASTSNKGKKGWSTRTDAKLKASRSQDSSESEPETIHKPPLPSRGAKLRKCRSQTTALASSSGWQTDGLPSASPRTSVRRKKKKSVAELKGLPSRSQSEVVTQRPSVKRQITPTSSPQAQPLDLSRASSLSMRNSVRSAPNQVAVKPQHRRASTDSPGILTAAMGKRLVKVIHDGQPPSHMVLHLSTQLILLELRDQDPSAGPRLARSLTIHELPHPTASLPHP</sequence>
<protein>
    <submittedName>
        <fullName evidence="2">Uncharacterized protein</fullName>
    </submittedName>
</protein>
<reference evidence="2" key="1">
    <citation type="journal article" date="2020" name="New Phytol.">
        <title>Comparative genomics reveals dynamic genome evolution in host specialist ectomycorrhizal fungi.</title>
        <authorList>
            <person name="Lofgren L.A."/>
            <person name="Nguyen N.H."/>
            <person name="Vilgalys R."/>
            <person name="Ruytinx J."/>
            <person name="Liao H.L."/>
            <person name="Branco S."/>
            <person name="Kuo A."/>
            <person name="LaButti K."/>
            <person name="Lipzen A."/>
            <person name="Andreopoulos W."/>
            <person name="Pangilinan J."/>
            <person name="Riley R."/>
            <person name="Hundley H."/>
            <person name="Na H."/>
            <person name="Barry K."/>
            <person name="Grigoriev I.V."/>
            <person name="Stajich J.E."/>
            <person name="Kennedy P.G."/>
        </authorList>
    </citation>
    <scope>NUCLEOTIDE SEQUENCE</scope>
    <source>
        <strain evidence="2">FC423</strain>
    </source>
</reference>
<organism evidence="2 3">
    <name type="scientific">Suillus discolor</name>
    <dbReference type="NCBI Taxonomy" id="1912936"/>
    <lineage>
        <taxon>Eukaryota</taxon>
        <taxon>Fungi</taxon>
        <taxon>Dikarya</taxon>
        <taxon>Basidiomycota</taxon>
        <taxon>Agaricomycotina</taxon>
        <taxon>Agaricomycetes</taxon>
        <taxon>Agaricomycetidae</taxon>
        <taxon>Boletales</taxon>
        <taxon>Suillineae</taxon>
        <taxon>Suillaceae</taxon>
        <taxon>Suillus</taxon>
    </lineage>
</organism>
<dbReference type="RefSeq" id="XP_041288928.1">
    <property type="nucleotide sequence ID" value="XM_041429382.1"/>
</dbReference>
<evidence type="ECO:0000313" key="3">
    <source>
        <dbReference type="Proteomes" id="UP000823399"/>
    </source>
</evidence>
<feature type="compositionally biased region" description="Polar residues" evidence="1">
    <location>
        <begin position="26"/>
        <end position="36"/>
    </location>
</feature>
<keyword evidence="3" id="KW-1185">Reference proteome</keyword>
<feature type="compositionally biased region" description="Polar residues" evidence="1">
    <location>
        <begin position="156"/>
        <end position="171"/>
    </location>
</feature>
<dbReference type="OrthoDB" id="3358861at2759"/>
<dbReference type="EMBL" id="JABBWM010000061">
    <property type="protein sequence ID" value="KAG2098460.1"/>
    <property type="molecule type" value="Genomic_DNA"/>
</dbReference>
<name>A0A9P7JQM3_9AGAM</name>
<feature type="compositionally biased region" description="Polar residues" evidence="1">
    <location>
        <begin position="83"/>
        <end position="95"/>
    </location>
</feature>
<dbReference type="AlphaFoldDB" id="A0A9P7JQM3"/>
<accession>A0A9P7JQM3</accession>
<comment type="caution">
    <text evidence="2">The sequence shown here is derived from an EMBL/GenBank/DDBJ whole genome shotgun (WGS) entry which is preliminary data.</text>
</comment>
<feature type="compositionally biased region" description="Polar residues" evidence="1">
    <location>
        <begin position="124"/>
        <end position="149"/>
    </location>
</feature>
<feature type="region of interest" description="Disordered" evidence="1">
    <location>
        <begin position="21"/>
        <end position="186"/>
    </location>
</feature>
<dbReference type="Proteomes" id="UP000823399">
    <property type="component" value="Unassembled WGS sequence"/>
</dbReference>
<evidence type="ECO:0000313" key="2">
    <source>
        <dbReference type="EMBL" id="KAG2098460.1"/>
    </source>
</evidence>